<gene>
    <name evidence="1" type="ORF">FA13DRAFT_818216</name>
</gene>
<keyword evidence="2" id="KW-1185">Reference proteome</keyword>
<evidence type="ECO:0000313" key="1">
    <source>
        <dbReference type="EMBL" id="TEB28259.1"/>
    </source>
</evidence>
<protein>
    <submittedName>
        <fullName evidence="1">Uncharacterized protein</fullName>
    </submittedName>
</protein>
<dbReference type="EMBL" id="QPFP01000034">
    <property type="protein sequence ID" value="TEB28259.1"/>
    <property type="molecule type" value="Genomic_DNA"/>
</dbReference>
<organism evidence="1 2">
    <name type="scientific">Coprinellus micaceus</name>
    <name type="common">Glistening ink-cap mushroom</name>
    <name type="synonym">Coprinus micaceus</name>
    <dbReference type="NCBI Taxonomy" id="71717"/>
    <lineage>
        <taxon>Eukaryota</taxon>
        <taxon>Fungi</taxon>
        <taxon>Dikarya</taxon>
        <taxon>Basidiomycota</taxon>
        <taxon>Agaricomycotina</taxon>
        <taxon>Agaricomycetes</taxon>
        <taxon>Agaricomycetidae</taxon>
        <taxon>Agaricales</taxon>
        <taxon>Agaricineae</taxon>
        <taxon>Psathyrellaceae</taxon>
        <taxon>Coprinellus</taxon>
    </lineage>
</organism>
<name>A0A4Y7T3X2_COPMI</name>
<accession>A0A4Y7T3X2</accession>
<sequence length="113" mass="12353">MHAHWHCLASQLLGCQVDENAAQPLRSSLVRAASTVNPKPRTLANHEEKASFICFALRHCSGHLPCGPFCPGPVISQSKTQAPSSFRRSAFQRHSLLFTSREEQSQAARASGD</sequence>
<comment type="caution">
    <text evidence="1">The sequence shown here is derived from an EMBL/GenBank/DDBJ whole genome shotgun (WGS) entry which is preliminary data.</text>
</comment>
<proteinExistence type="predicted"/>
<dbReference type="Proteomes" id="UP000298030">
    <property type="component" value="Unassembled WGS sequence"/>
</dbReference>
<evidence type="ECO:0000313" key="2">
    <source>
        <dbReference type="Proteomes" id="UP000298030"/>
    </source>
</evidence>
<reference evidence="1 2" key="1">
    <citation type="journal article" date="2019" name="Nat. Ecol. Evol.">
        <title>Megaphylogeny resolves global patterns of mushroom evolution.</title>
        <authorList>
            <person name="Varga T."/>
            <person name="Krizsan K."/>
            <person name="Foldi C."/>
            <person name="Dima B."/>
            <person name="Sanchez-Garcia M."/>
            <person name="Sanchez-Ramirez S."/>
            <person name="Szollosi G.J."/>
            <person name="Szarkandi J.G."/>
            <person name="Papp V."/>
            <person name="Albert L."/>
            <person name="Andreopoulos W."/>
            <person name="Angelini C."/>
            <person name="Antonin V."/>
            <person name="Barry K.W."/>
            <person name="Bougher N.L."/>
            <person name="Buchanan P."/>
            <person name="Buyck B."/>
            <person name="Bense V."/>
            <person name="Catcheside P."/>
            <person name="Chovatia M."/>
            <person name="Cooper J."/>
            <person name="Damon W."/>
            <person name="Desjardin D."/>
            <person name="Finy P."/>
            <person name="Geml J."/>
            <person name="Haridas S."/>
            <person name="Hughes K."/>
            <person name="Justo A."/>
            <person name="Karasinski D."/>
            <person name="Kautmanova I."/>
            <person name="Kiss B."/>
            <person name="Kocsube S."/>
            <person name="Kotiranta H."/>
            <person name="LaButti K.M."/>
            <person name="Lechner B.E."/>
            <person name="Liimatainen K."/>
            <person name="Lipzen A."/>
            <person name="Lukacs Z."/>
            <person name="Mihaltcheva S."/>
            <person name="Morgado L.N."/>
            <person name="Niskanen T."/>
            <person name="Noordeloos M.E."/>
            <person name="Ohm R.A."/>
            <person name="Ortiz-Santana B."/>
            <person name="Ovrebo C."/>
            <person name="Racz N."/>
            <person name="Riley R."/>
            <person name="Savchenko A."/>
            <person name="Shiryaev A."/>
            <person name="Soop K."/>
            <person name="Spirin V."/>
            <person name="Szebenyi C."/>
            <person name="Tomsovsky M."/>
            <person name="Tulloss R.E."/>
            <person name="Uehling J."/>
            <person name="Grigoriev I.V."/>
            <person name="Vagvolgyi C."/>
            <person name="Papp T."/>
            <person name="Martin F.M."/>
            <person name="Miettinen O."/>
            <person name="Hibbett D.S."/>
            <person name="Nagy L.G."/>
        </authorList>
    </citation>
    <scope>NUCLEOTIDE SEQUENCE [LARGE SCALE GENOMIC DNA]</scope>
    <source>
        <strain evidence="1 2">FP101781</strain>
    </source>
</reference>
<dbReference type="AlphaFoldDB" id="A0A4Y7T3X2"/>